<evidence type="ECO:0000256" key="2">
    <source>
        <dbReference type="ARBA" id="ARBA00022692"/>
    </source>
</evidence>
<keyword evidence="6" id="KW-1185">Reference proteome</keyword>
<comment type="subcellular location">
    <subcellularLocation>
        <location evidence="1">Membrane</location>
        <topology evidence="1">Multi-pass membrane protein</topology>
    </subcellularLocation>
</comment>
<evidence type="ECO:0000256" key="3">
    <source>
        <dbReference type="ARBA" id="ARBA00022989"/>
    </source>
</evidence>
<keyword evidence="4" id="KW-0472">Membrane</keyword>
<keyword evidence="2" id="KW-0812">Transmembrane</keyword>
<evidence type="ECO:0000313" key="6">
    <source>
        <dbReference type="Proteomes" id="UP000735302"/>
    </source>
</evidence>
<dbReference type="PANTHER" id="PTHR21191">
    <property type="entry name" value="AQUAPORIN"/>
    <property type="match status" value="1"/>
</dbReference>
<dbReference type="InterPro" id="IPR023271">
    <property type="entry name" value="Aquaporin-like"/>
</dbReference>
<name>A0AAV4B7R2_9GAST</name>
<proteinExistence type="predicted"/>
<sequence>MLSGIILRSLTSTFLPQPVKHLVIDFLCTMEACAYFFENNFVLKYYGSLWFIIAIVLQCFVCARTFGEGSENPVKAMIQLLENRISPLRAVVQIAVQSLAGLASYRFAKMVWSLDLIADHHECHLFRIQYRSSSVFLIFFRDLTYFVEALRIEQTLKDFCMPQWKAKHHFDTFCVQDQAKQTKWTSHLFKEMS</sequence>
<dbReference type="PANTHER" id="PTHR21191:SF16">
    <property type="entry name" value="AQUAPORIN"/>
    <property type="match status" value="1"/>
</dbReference>
<organism evidence="5 6">
    <name type="scientific">Plakobranchus ocellatus</name>
    <dbReference type="NCBI Taxonomy" id="259542"/>
    <lineage>
        <taxon>Eukaryota</taxon>
        <taxon>Metazoa</taxon>
        <taxon>Spiralia</taxon>
        <taxon>Lophotrochozoa</taxon>
        <taxon>Mollusca</taxon>
        <taxon>Gastropoda</taxon>
        <taxon>Heterobranchia</taxon>
        <taxon>Euthyneura</taxon>
        <taxon>Panpulmonata</taxon>
        <taxon>Sacoglossa</taxon>
        <taxon>Placobranchoidea</taxon>
        <taxon>Plakobranchidae</taxon>
        <taxon>Plakobranchus</taxon>
    </lineage>
</organism>
<protein>
    <submittedName>
        <fullName evidence="5">Aquaporin-11-like</fullName>
    </submittedName>
</protein>
<dbReference type="Proteomes" id="UP000735302">
    <property type="component" value="Unassembled WGS sequence"/>
</dbReference>
<dbReference type="SUPFAM" id="SSF81338">
    <property type="entry name" value="Aquaporin-like"/>
    <property type="match status" value="1"/>
</dbReference>
<evidence type="ECO:0000256" key="1">
    <source>
        <dbReference type="ARBA" id="ARBA00004141"/>
    </source>
</evidence>
<comment type="caution">
    <text evidence="5">The sequence shown here is derived from an EMBL/GenBank/DDBJ whole genome shotgun (WGS) entry which is preliminary data.</text>
</comment>
<dbReference type="InterPro" id="IPR051883">
    <property type="entry name" value="AQP11/12_channel"/>
</dbReference>
<dbReference type="GO" id="GO:0016020">
    <property type="term" value="C:membrane"/>
    <property type="evidence" value="ECO:0007669"/>
    <property type="project" value="UniProtKB-SubCell"/>
</dbReference>
<keyword evidence="3" id="KW-1133">Transmembrane helix</keyword>
<evidence type="ECO:0000256" key="4">
    <source>
        <dbReference type="ARBA" id="ARBA00023136"/>
    </source>
</evidence>
<reference evidence="5 6" key="1">
    <citation type="journal article" date="2021" name="Elife">
        <title>Chloroplast acquisition without the gene transfer in kleptoplastic sea slugs, Plakobranchus ocellatus.</title>
        <authorList>
            <person name="Maeda T."/>
            <person name="Takahashi S."/>
            <person name="Yoshida T."/>
            <person name="Shimamura S."/>
            <person name="Takaki Y."/>
            <person name="Nagai Y."/>
            <person name="Toyoda A."/>
            <person name="Suzuki Y."/>
            <person name="Arimoto A."/>
            <person name="Ishii H."/>
            <person name="Satoh N."/>
            <person name="Nishiyama T."/>
            <person name="Hasebe M."/>
            <person name="Maruyama T."/>
            <person name="Minagawa J."/>
            <person name="Obokata J."/>
            <person name="Shigenobu S."/>
        </authorList>
    </citation>
    <scope>NUCLEOTIDE SEQUENCE [LARGE SCALE GENOMIC DNA]</scope>
</reference>
<gene>
    <name evidence="5" type="ORF">PoB_004127400</name>
</gene>
<dbReference type="GO" id="GO:0005737">
    <property type="term" value="C:cytoplasm"/>
    <property type="evidence" value="ECO:0007669"/>
    <property type="project" value="TreeGrafter"/>
</dbReference>
<dbReference type="AlphaFoldDB" id="A0AAV4B7R2"/>
<dbReference type="EMBL" id="BLXT01004580">
    <property type="protein sequence ID" value="GFO14769.1"/>
    <property type="molecule type" value="Genomic_DNA"/>
</dbReference>
<dbReference type="GO" id="GO:0015267">
    <property type="term" value="F:channel activity"/>
    <property type="evidence" value="ECO:0007669"/>
    <property type="project" value="TreeGrafter"/>
</dbReference>
<accession>A0AAV4B7R2</accession>
<evidence type="ECO:0000313" key="5">
    <source>
        <dbReference type="EMBL" id="GFO14769.1"/>
    </source>
</evidence>